<keyword evidence="4" id="KW-0238">DNA-binding</keyword>
<keyword evidence="5" id="KW-0804">Transcription</keyword>
<accession>A0ABQ2HAD5</accession>
<dbReference type="RefSeq" id="WP_189152569.1">
    <property type="nucleotide sequence ID" value="NZ_BMNC01000001.1"/>
</dbReference>
<dbReference type="PANTHER" id="PTHR43133:SF8">
    <property type="entry name" value="RNA POLYMERASE SIGMA FACTOR HI_1459-RELATED"/>
    <property type="match status" value="1"/>
</dbReference>
<dbReference type="Pfam" id="PF08281">
    <property type="entry name" value="Sigma70_r4_2"/>
    <property type="match status" value="1"/>
</dbReference>
<keyword evidence="3" id="KW-0731">Sigma factor</keyword>
<evidence type="ECO:0000313" key="9">
    <source>
        <dbReference type="Proteomes" id="UP000597656"/>
    </source>
</evidence>
<evidence type="ECO:0000256" key="4">
    <source>
        <dbReference type="ARBA" id="ARBA00023125"/>
    </source>
</evidence>
<feature type="domain" description="RNA polymerase sigma-70 region 2" evidence="6">
    <location>
        <begin position="35"/>
        <end position="79"/>
    </location>
</feature>
<evidence type="ECO:0000256" key="2">
    <source>
        <dbReference type="ARBA" id="ARBA00023015"/>
    </source>
</evidence>
<evidence type="ECO:0000259" key="7">
    <source>
        <dbReference type="Pfam" id="PF08281"/>
    </source>
</evidence>
<dbReference type="InterPro" id="IPR013325">
    <property type="entry name" value="RNA_pol_sigma_r2"/>
</dbReference>
<dbReference type="SUPFAM" id="SSF88946">
    <property type="entry name" value="Sigma2 domain of RNA polymerase sigma factors"/>
    <property type="match status" value="1"/>
</dbReference>
<dbReference type="PANTHER" id="PTHR43133">
    <property type="entry name" value="RNA POLYMERASE ECF-TYPE SIGMA FACTO"/>
    <property type="match status" value="1"/>
</dbReference>
<reference evidence="9" key="1">
    <citation type="journal article" date="2019" name="Int. J. Syst. Evol. Microbiol.">
        <title>The Global Catalogue of Microorganisms (GCM) 10K type strain sequencing project: providing services to taxonomists for standard genome sequencing and annotation.</title>
        <authorList>
            <consortium name="The Broad Institute Genomics Platform"/>
            <consortium name="The Broad Institute Genome Sequencing Center for Infectious Disease"/>
            <person name="Wu L."/>
            <person name="Ma J."/>
        </authorList>
    </citation>
    <scope>NUCLEOTIDE SEQUENCE [LARGE SCALE GENOMIC DNA]</scope>
    <source>
        <strain evidence="9">CGMCC 4.7319</strain>
    </source>
</reference>
<sequence length="168" mass="18833">MSDDRPARTSPARVTSTDTEFADFYRAQFKPLTAFVLMHGATLAEAADIVQDAMIEAYRSWDHIDHPRAWAYRVTSRSFGRRRFAEDLVADPPEPAPPLCGTDIENWEQQHDILVVLAELPLRQRQVMAWTLSGFQPAEIAGELGIAAEAVRSSLLKARRALSERGAR</sequence>
<evidence type="ECO:0000259" key="6">
    <source>
        <dbReference type="Pfam" id="PF04542"/>
    </source>
</evidence>
<dbReference type="NCBIfam" id="TIGR02937">
    <property type="entry name" value="sigma70-ECF"/>
    <property type="match status" value="1"/>
</dbReference>
<name>A0ABQ2HAD5_9PSEU</name>
<dbReference type="InterPro" id="IPR039425">
    <property type="entry name" value="RNA_pol_sigma-70-like"/>
</dbReference>
<comment type="similarity">
    <text evidence="1">Belongs to the sigma-70 factor family. ECF subfamily.</text>
</comment>
<evidence type="ECO:0000256" key="5">
    <source>
        <dbReference type="ARBA" id="ARBA00023163"/>
    </source>
</evidence>
<evidence type="ECO:0000313" key="8">
    <source>
        <dbReference type="EMBL" id="GGM69287.1"/>
    </source>
</evidence>
<dbReference type="Proteomes" id="UP000597656">
    <property type="component" value="Unassembled WGS sequence"/>
</dbReference>
<feature type="domain" description="RNA polymerase sigma factor 70 region 4 type 2" evidence="7">
    <location>
        <begin position="112"/>
        <end position="162"/>
    </location>
</feature>
<dbReference type="InterPro" id="IPR013324">
    <property type="entry name" value="RNA_pol_sigma_r3/r4-like"/>
</dbReference>
<protein>
    <submittedName>
        <fullName evidence="8">RNA polymerase</fullName>
    </submittedName>
</protein>
<organism evidence="8 9">
    <name type="scientific">Lentzea pudingi</name>
    <dbReference type="NCBI Taxonomy" id="1789439"/>
    <lineage>
        <taxon>Bacteria</taxon>
        <taxon>Bacillati</taxon>
        <taxon>Actinomycetota</taxon>
        <taxon>Actinomycetes</taxon>
        <taxon>Pseudonocardiales</taxon>
        <taxon>Pseudonocardiaceae</taxon>
        <taxon>Lentzea</taxon>
    </lineage>
</organism>
<dbReference type="InterPro" id="IPR036388">
    <property type="entry name" value="WH-like_DNA-bd_sf"/>
</dbReference>
<comment type="caution">
    <text evidence="8">The sequence shown here is derived from an EMBL/GenBank/DDBJ whole genome shotgun (WGS) entry which is preliminary data.</text>
</comment>
<dbReference type="EMBL" id="BMNC01000001">
    <property type="protein sequence ID" value="GGM69287.1"/>
    <property type="molecule type" value="Genomic_DNA"/>
</dbReference>
<dbReference type="InterPro" id="IPR014284">
    <property type="entry name" value="RNA_pol_sigma-70_dom"/>
</dbReference>
<dbReference type="InterPro" id="IPR013249">
    <property type="entry name" value="RNA_pol_sigma70_r4_t2"/>
</dbReference>
<keyword evidence="2" id="KW-0805">Transcription regulation</keyword>
<dbReference type="InterPro" id="IPR007627">
    <property type="entry name" value="RNA_pol_sigma70_r2"/>
</dbReference>
<dbReference type="Pfam" id="PF04542">
    <property type="entry name" value="Sigma70_r2"/>
    <property type="match status" value="1"/>
</dbReference>
<keyword evidence="9" id="KW-1185">Reference proteome</keyword>
<dbReference type="Gene3D" id="1.10.1740.10">
    <property type="match status" value="1"/>
</dbReference>
<evidence type="ECO:0000256" key="3">
    <source>
        <dbReference type="ARBA" id="ARBA00023082"/>
    </source>
</evidence>
<dbReference type="SUPFAM" id="SSF88659">
    <property type="entry name" value="Sigma3 and sigma4 domains of RNA polymerase sigma factors"/>
    <property type="match status" value="1"/>
</dbReference>
<dbReference type="Gene3D" id="1.10.10.10">
    <property type="entry name" value="Winged helix-like DNA-binding domain superfamily/Winged helix DNA-binding domain"/>
    <property type="match status" value="1"/>
</dbReference>
<gene>
    <name evidence="8" type="ORF">GCM10011609_01210</name>
</gene>
<proteinExistence type="inferred from homology"/>
<evidence type="ECO:0000256" key="1">
    <source>
        <dbReference type="ARBA" id="ARBA00010641"/>
    </source>
</evidence>